<evidence type="ECO:0000256" key="1">
    <source>
        <dbReference type="SAM" id="MobiDB-lite"/>
    </source>
</evidence>
<organism evidence="2">
    <name type="scientific">Anisakis simplex</name>
    <name type="common">Herring worm</name>
    <dbReference type="NCBI Taxonomy" id="6269"/>
    <lineage>
        <taxon>Eukaryota</taxon>
        <taxon>Metazoa</taxon>
        <taxon>Ecdysozoa</taxon>
        <taxon>Nematoda</taxon>
        <taxon>Chromadorea</taxon>
        <taxon>Rhabditida</taxon>
        <taxon>Spirurina</taxon>
        <taxon>Ascaridomorpha</taxon>
        <taxon>Ascaridoidea</taxon>
        <taxon>Anisakidae</taxon>
        <taxon>Anisakis</taxon>
        <taxon>Anisakis simplex complex</taxon>
    </lineage>
</organism>
<protein>
    <submittedName>
        <fullName evidence="2">HTH La-type RNA-binding domain-containing protein</fullName>
    </submittedName>
</protein>
<feature type="region of interest" description="Disordered" evidence="1">
    <location>
        <begin position="1"/>
        <end position="29"/>
    </location>
</feature>
<feature type="region of interest" description="Disordered" evidence="1">
    <location>
        <begin position="271"/>
        <end position="317"/>
    </location>
</feature>
<reference evidence="2" key="1">
    <citation type="submission" date="2017-02" db="UniProtKB">
        <authorList>
            <consortium name="WormBaseParasite"/>
        </authorList>
    </citation>
    <scope>IDENTIFICATION</scope>
</reference>
<evidence type="ECO:0000313" key="2">
    <source>
        <dbReference type="WBParaSite" id="ASIM_0001688601-mRNA-1"/>
    </source>
</evidence>
<feature type="compositionally biased region" description="Basic and acidic residues" evidence="1">
    <location>
        <begin position="10"/>
        <end position="29"/>
    </location>
</feature>
<proteinExistence type="predicted"/>
<feature type="compositionally biased region" description="Polar residues" evidence="1">
    <location>
        <begin position="299"/>
        <end position="317"/>
    </location>
</feature>
<dbReference type="WBParaSite" id="ASIM_0001688601-mRNA-1">
    <property type="protein sequence ID" value="ASIM_0001688601-mRNA-1"/>
    <property type="gene ID" value="ASIM_0001688601"/>
</dbReference>
<name>A0A0M3K7E5_ANISI</name>
<feature type="region of interest" description="Disordered" evidence="1">
    <location>
        <begin position="387"/>
        <end position="406"/>
    </location>
</feature>
<dbReference type="AlphaFoldDB" id="A0A0M3K7E5"/>
<accession>A0A0M3K7E5</accession>
<sequence>LQSEEGAAGRLDDDPSVLKRSENEARTHAEKVVRFRRKRKRPRTKAFRVHLKNEIERALCSRVSSLGEFAFSKDPGGRLSAPLNDVVAALGLDNDKYRSLSRSALSKLGDISTIFSIDASAEQLRIRFEQRQPDIASATVYTDNLPRQCDILSLYRRAVVFGTVVCLHPIFSSHIHLKQSPNDEPSPSTAKYSLMPIVEQHIQAAFIQFVDKESAEKFCEAYSKNWPVKHVCKRRKMRRAKRALGGAGGRLRNLRVQTLITHQNPLMADATISAESRKRKRAASEVLSDDESPLKRSRSSLNMEEGNSVSSSTKQGQAIIESHQQAVSNNNHQSVASKKTSIYRHRLSAENLPCRSNRKRQTFRALREKYFQLKRNSFKRLKAELRNENVSSGTGDKRSGRRLKKRGRSKLMLRVVAFRERYDNGVNICFNESGRMTEVDGTERLESVHAEGNLEEQL</sequence>